<dbReference type="InterPro" id="IPR036397">
    <property type="entry name" value="RNaseH_sf"/>
</dbReference>
<dbReference type="CDD" id="cd06222">
    <property type="entry name" value="RNase_H_like"/>
    <property type="match status" value="1"/>
</dbReference>
<comment type="caution">
    <text evidence="2">The sequence shown here is derived from an EMBL/GenBank/DDBJ whole genome shotgun (WGS) entry which is preliminary data.</text>
</comment>
<gene>
    <name evidence="2" type="ORF">HRI_003856800</name>
</gene>
<dbReference type="AlphaFoldDB" id="A0A9W7IUI5"/>
<feature type="domain" description="RNase H type-1" evidence="1">
    <location>
        <begin position="44"/>
        <end position="163"/>
    </location>
</feature>
<protein>
    <recommendedName>
        <fullName evidence="1">RNase H type-1 domain-containing protein</fullName>
    </recommendedName>
</protein>
<organism evidence="2 3">
    <name type="scientific">Hibiscus trionum</name>
    <name type="common">Flower of an hour</name>
    <dbReference type="NCBI Taxonomy" id="183268"/>
    <lineage>
        <taxon>Eukaryota</taxon>
        <taxon>Viridiplantae</taxon>
        <taxon>Streptophyta</taxon>
        <taxon>Embryophyta</taxon>
        <taxon>Tracheophyta</taxon>
        <taxon>Spermatophyta</taxon>
        <taxon>Magnoliopsida</taxon>
        <taxon>eudicotyledons</taxon>
        <taxon>Gunneridae</taxon>
        <taxon>Pentapetalae</taxon>
        <taxon>rosids</taxon>
        <taxon>malvids</taxon>
        <taxon>Malvales</taxon>
        <taxon>Malvaceae</taxon>
        <taxon>Malvoideae</taxon>
        <taxon>Hibiscus</taxon>
    </lineage>
</organism>
<keyword evidence="3" id="KW-1185">Reference proteome</keyword>
<dbReference type="InterPro" id="IPR044730">
    <property type="entry name" value="RNase_H-like_dom_plant"/>
</dbReference>
<dbReference type="InterPro" id="IPR012337">
    <property type="entry name" value="RNaseH-like_sf"/>
</dbReference>
<dbReference type="PANTHER" id="PTHR47074:SF61">
    <property type="entry name" value="RNASE H TYPE-1 DOMAIN-CONTAINING PROTEIN"/>
    <property type="match status" value="1"/>
</dbReference>
<accession>A0A9W7IUI5</accession>
<dbReference type="OrthoDB" id="1935929at2759"/>
<dbReference type="GO" id="GO:0003676">
    <property type="term" value="F:nucleic acid binding"/>
    <property type="evidence" value="ECO:0007669"/>
    <property type="project" value="InterPro"/>
</dbReference>
<evidence type="ECO:0000259" key="1">
    <source>
        <dbReference type="Pfam" id="PF13456"/>
    </source>
</evidence>
<dbReference type="Gene3D" id="3.30.420.10">
    <property type="entry name" value="Ribonuclease H-like superfamily/Ribonuclease H"/>
    <property type="match status" value="1"/>
</dbReference>
<name>A0A9W7IUI5_HIBTR</name>
<dbReference type="Pfam" id="PF13456">
    <property type="entry name" value="RVT_3"/>
    <property type="match status" value="1"/>
</dbReference>
<reference evidence="2" key="1">
    <citation type="submission" date="2023-05" db="EMBL/GenBank/DDBJ databases">
        <title>Genome and transcriptome analyses reveal genes involved in the formation of fine ridges on petal epidermal cells in Hibiscus trionum.</title>
        <authorList>
            <person name="Koshimizu S."/>
            <person name="Masuda S."/>
            <person name="Ishii T."/>
            <person name="Shirasu K."/>
            <person name="Hoshino A."/>
            <person name="Arita M."/>
        </authorList>
    </citation>
    <scope>NUCLEOTIDE SEQUENCE</scope>
    <source>
        <strain evidence="2">Hamamatsu line</strain>
    </source>
</reference>
<dbReference type="InterPro" id="IPR002156">
    <property type="entry name" value="RNaseH_domain"/>
</dbReference>
<proteinExistence type="predicted"/>
<sequence>MSSIVTFVRGYLMELKGLKSNLSQPASRANVRWSPPTTPEVKVNFDAAFSAQERKSWSGIVVRDSEGEILGSACCVNENVDSPFTAEVMAALQGLRFARDMGLPEVVVEGDSRSIIQKLVSQTADLSSVRSIISDARQLASNFRHCRFTFVGRTGNEAAHAMAIEGRTGLVDCFWVEDGPPSVLAVAASDRRFGEPP</sequence>
<dbReference type="SUPFAM" id="SSF53098">
    <property type="entry name" value="Ribonuclease H-like"/>
    <property type="match status" value="1"/>
</dbReference>
<evidence type="ECO:0000313" key="2">
    <source>
        <dbReference type="EMBL" id="GMJ01876.1"/>
    </source>
</evidence>
<evidence type="ECO:0000313" key="3">
    <source>
        <dbReference type="Proteomes" id="UP001165190"/>
    </source>
</evidence>
<dbReference type="EMBL" id="BSYR01000035">
    <property type="protein sequence ID" value="GMJ01876.1"/>
    <property type="molecule type" value="Genomic_DNA"/>
</dbReference>
<dbReference type="Proteomes" id="UP001165190">
    <property type="component" value="Unassembled WGS sequence"/>
</dbReference>
<dbReference type="InterPro" id="IPR052929">
    <property type="entry name" value="RNase_H-like_EbsB-rel"/>
</dbReference>
<dbReference type="GO" id="GO:0004523">
    <property type="term" value="F:RNA-DNA hybrid ribonuclease activity"/>
    <property type="evidence" value="ECO:0007669"/>
    <property type="project" value="InterPro"/>
</dbReference>
<dbReference type="PANTHER" id="PTHR47074">
    <property type="entry name" value="BNAC02G40300D PROTEIN"/>
    <property type="match status" value="1"/>
</dbReference>